<proteinExistence type="predicted"/>
<dbReference type="AlphaFoldDB" id="A0AAV7SH01"/>
<comment type="caution">
    <text evidence="1">The sequence shown here is derived from an EMBL/GenBank/DDBJ whole genome shotgun (WGS) entry which is preliminary data.</text>
</comment>
<protein>
    <submittedName>
        <fullName evidence="1">Uncharacterized protein</fullName>
    </submittedName>
</protein>
<gene>
    <name evidence="1" type="ORF">NDU88_003816</name>
</gene>
<keyword evidence="2" id="KW-1185">Reference proteome</keyword>
<accession>A0AAV7SH01</accession>
<organism evidence="1 2">
    <name type="scientific">Pleurodeles waltl</name>
    <name type="common">Iberian ribbed newt</name>
    <dbReference type="NCBI Taxonomy" id="8319"/>
    <lineage>
        <taxon>Eukaryota</taxon>
        <taxon>Metazoa</taxon>
        <taxon>Chordata</taxon>
        <taxon>Craniata</taxon>
        <taxon>Vertebrata</taxon>
        <taxon>Euteleostomi</taxon>
        <taxon>Amphibia</taxon>
        <taxon>Batrachia</taxon>
        <taxon>Caudata</taxon>
        <taxon>Salamandroidea</taxon>
        <taxon>Salamandridae</taxon>
        <taxon>Pleurodelinae</taxon>
        <taxon>Pleurodeles</taxon>
    </lineage>
</organism>
<evidence type="ECO:0000313" key="1">
    <source>
        <dbReference type="EMBL" id="KAJ1163357.1"/>
    </source>
</evidence>
<name>A0AAV7SH01_PLEWA</name>
<reference evidence="1" key="1">
    <citation type="journal article" date="2022" name="bioRxiv">
        <title>Sequencing and chromosome-scale assembly of the giantPleurodeles waltlgenome.</title>
        <authorList>
            <person name="Brown T."/>
            <person name="Elewa A."/>
            <person name="Iarovenko S."/>
            <person name="Subramanian E."/>
            <person name="Araus A.J."/>
            <person name="Petzold A."/>
            <person name="Susuki M."/>
            <person name="Suzuki K.-i.T."/>
            <person name="Hayashi T."/>
            <person name="Toyoda A."/>
            <person name="Oliveira C."/>
            <person name="Osipova E."/>
            <person name="Leigh N.D."/>
            <person name="Simon A."/>
            <person name="Yun M.H."/>
        </authorList>
    </citation>
    <scope>NUCLEOTIDE SEQUENCE</scope>
    <source>
        <strain evidence="1">20211129_DDA</strain>
        <tissue evidence="1">Liver</tissue>
    </source>
</reference>
<evidence type="ECO:0000313" key="2">
    <source>
        <dbReference type="Proteomes" id="UP001066276"/>
    </source>
</evidence>
<dbReference type="EMBL" id="JANPWB010000008">
    <property type="protein sequence ID" value="KAJ1163357.1"/>
    <property type="molecule type" value="Genomic_DNA"/>
</dbReference>
<sequence length="98" mass="11204">MTLVSKGEYVKYNITEREALLGLKSNKEIVIKMADKGGAIVVQNTCDNKHEILTQLADTVSYRKLERNPTKEVFDVNWPREEDWEYELLLFGIGAVSV</sequence>
<dbReference type="Proteomes" id="UP001066276">
    <property type="component" value="Chromosome 4_2"/>
</dbReference>